<evidence type="ECO:0008006" key="5">
    <source>
        <dbReference type="Google" id="ProtNLM"/>
    </source>
</evidence>
<proteinExistence type="predicted"/>
<organism evidence="3 4">
    <name type="scientific">Theileria equi strain WA</name>
    <dbReference type="NCBI Taxonomy" id="1537102"/>
    <lineage>
        <taxon>Eukaryota</taxon>
        <taxon>Sar</taxon>
        <taxon>Alveolata</taxon>
        <taxon>Apicomplexa</taxon>
        <taxon>Aconoidasida</taxon>
        <taxon>Piroplasmida</taxon>
        <taxon>Theileriidae</taxon>
        <taxon>Theileria</taxon>
    </lineage>
</organism>
<sequence length="879" mass="97175">MKILAALWAVSLVRLCHCGEQNSLRREVADVSLDLLNPNEGSVHVAGDDKDGVTKRVFTPKDGFALTKVLTGEVEVWKVKAGERCTLVEAYSKGDSMLIYLKVESATGLDLKYLEGVNGTWKDVTITEFYHRLEEMRKDGEKSPEEEMEKHLERAKRRLEGSESASPVAESSGNTNASGKISAPIIPSPDHVDGTPITLDLANPDKSKVKVYTETESGASFKSYTPRDAFHISSVVDGDKELWKSSGDEKCVFVESYAKGDSTVMTIGIKSGDDLEAKFFEKTDGKWSEIGRELFIGKFYGMKGESVEYTGNITQEASPSSADKLPTENLGGSQDVVGLSEEAQVEVASDTALQEGENVDKPEIPSDNTLLQSSVQVDSTPIALDLSNPDTSKISVHEKDDNGITVKGYAPKEGYCLKEVHDLNVPIWKGVDKEHALSVLVYYDGDSSLITIGISKGSDSKLDFKYFEKNADGWKDLTRNDFFNQLDEMRECGNNLSNTAGKESLEQEPLEVIPTVPDLKSKIDSTLFDVRESNSNGVPLLTCTPRSGVVATKLVYGDETIWDGGRRPLSSALIYFKGDKPYVVTVQYRENEEEHVIFLHYNGEEWEHNKKEHERKLKVLKGVTQQVPQSAEQDGVTLDLANPNKADINVNIKEENGVSVKEHFPNRGHHISSVMDGGATLWTCGTGETSGLVTSYTKGDFTLLFVGIKKGDNFGSKLFKRVGGEWNELTTEMFKEKLDKVTRRSQPTIPITLDLANPDKSKVKVYTETESGASFKSYTPKDTSKITTVVDGEAQLWTGVGDDKCFFAQSFTQGNFTLFTLVSNFGHKYFEKLDGKWNNITQGDLLRKLNEMRKSVSSSPHSFSFFLTSLYSISVVTPH</sequence>
<dbReference type="KEGG" id="beq:BEWA_012600"/>
<accession>L1LBJ0</accession>
<keyword evidence="2" id="KW-0732">Signal</keyword>
<evidence type="ECO:0000256" key="1">
    <source>
        <dbReference type="SAM" id="MobiDB-lite"/>
    </source>
</evidence>
<feature type="compositionally biased region" description="Polar residues" evidence="1">
    <location>
        <begin position="163"/>
        <end position="179"/>
    </location>
</feature>
<feature type="compositionally biased region" description="Basic and acidic residues" evidence="1">
    <location>
        <begin position="137"/>
        <end position="152"/>
    </location>
</feature>
<dbReference type="RefSeq" id="XP_004832153.1">
    <property type="nucleotide sequence ID" value="XM_004832096.1"/>
</dbReference>
<name>L1LBJ0_THEEQ</name>
<dbReference type="GeneID" id="15804336"/>
<dbReference type="Proteomes" id="UP000031512">
    <property type="component" value="Unassembled WGS sequence"/>
</dbReference>
<evidence type="ECO:0000313" key="4">
    <source>
        <dbReference type="Proteomes" id="UP000031512"/>
    </source>
</evidence>
<evidence type="ECO:0000313" key="3">
    <source>
        <dbReference type="EMBL" id="EKX72701.1"/>
    </source>
</evidence>
<protein>
    <recommendedName>
        <fullName evidence="5">Signal peptide containing protein</fullName>
    </recommendedName>
</protein>
<feature type="signal peptide" evidence="2">
    <location>
        <begin position="1"/>
        <end position="18"/>
    </location>
</feature>
<comment type="caution">
    <text evidence="3">The sequence shown here is derived from an EMBL/GenBank/DDBJ whole genome shotgun (WGS) entry which is preliminary data.</text>
</comment>
<dbReference type="VEuPathDB" id="PiroplasmaDB:BEWA_012600"/>
<feature type="region of interest" description="Disordered" evidence="1">
    <location>
        <begin position="137"/>
        <end position="200"/>
    </location>
</feature>
<dbReference type="EMBL" id="ACOU01000004">
    <property type="protein sequence ID" value="EKX72701.1"/>
    <property type="molecule type" value="Genomic_DNA"/>
</dbReference>
<dbReference type="Pfam" id="PF04385">
    <property type="entry name" value="FAINT"/>
    <property type="match status" value="6"/>
</dbReference>
<feature type="chain" id="PRO_5003953134" description="Signal peptide containing protein" evidence="2">
    <location>
        <begin position="19"/>
        <end position="879"/>
    </location>
</feature>
<evidence type="ECO:0000256" key="2">
    <source>
        <dbReference type="SAM" id="SignalP"/>
    </source>
</evidence>
<dbReference type="InterPro" id="IPR007480">
    <property type="entry name" value="DUF529"/>
</dbReference>
<dbReference type="AlphaFoldDB" id="L1LBJ0"/>
<gene>
    <name evidence="3" type="ORF">BEWA_012600</name>
</gene>
<keyword evidence="4" id="KW-1185">Reference proteome</keyword>
<reference evidence="3 4" key="1">
    <citation type="journal article" date="2012" name="BMC Genomics">
        <title>Comparative genomic analysis and phylogenetic position of Theileria equi.</title>
        <authorList>
            <person name="Kappmeyer L.S."/>
            <person name="Thiagarajan M."/>
            <person name="Herndon D.R."/>
            <person name="Ramsay J.D."/>
            <person name="Caler E."/>
            <person name="Djikeng A."/>
            <person name="Gillespie J.J."/>
            <person name="Lau A.O."/>
            <person name="Roalson E.H."/>
            <person name="Silva J.C."/>
            <person name="Silva M.G."/>
            <person name="Suarez C.E."/>
            <person name="Ueti M.W."/>
            <person name="Nene V.M."/>
            <person name="Mealey R.H."/>
            <person name="Knowles D.P."/>
            <person name="Brayton K.A."/>
        </authorList>
    </citation>
    <scope>NUCLEOTIDE SEQUENCE [LARGE SCALE GENOMIC DNA]</scope>
    <source>
        <strain evidence="3 4">WA</strain>
    </source>
</reference>